<dbReference type="SUPFAM" id="SSF82704">
    <property type="entry name" value="AlbA-like"/>
    <property type="match status" value="1"/>
</dbReference>
<dbReference type="InterPro" id="IPR014560">
    <property type="entry name" value="UCP030333_Alba"/>
</dbReference>
<protein>
    <recommendedName>
        <fullName evidence="1">DNA/RNA-binding protein Alba-like domain-containing protein</fullName>
    </recommendedName>
</protein>
<dbReference type="VEuPathDB" id="AmoebaDB:NAEGRDRAFT_78957"/>
<dbReference type="eggNOG" id="ENOG502S7WJ">
    <property type="taxonomic scope" value="Eukaryota"/>
</dbReference>
<dbReference type="Proteomes" id="UP000006671">
    <property type="component" value="Unassembled WGS sequence"/>
</dbReference>
<accession>D2V826</accession>
<name>D2V826_NAEGR</name>
<dbReference type="KEGG" id="ngr:NAEGRDRAFT_78957"/>
<organism evidence="3">
    <name type="scientific">Naegleria gruberi</name>
    <name type="common">Amoeba</name>
    <dbReference type="NCBI Taxonomy" id="5762"/>
    <lineage>
        <taxon>Eukaryota</taxon>
        <taxon>Discoba</taxon>
        <taxon>Heterolobosea</taxon>
        <taxon>Tetramitia</taxon>
        <taxon>Eutetramitia</taxon>
        <taxon>Vahlkampfiidae</taxon>
        <taxon>Naegleria</taxon>
    </lineage>
</organism>
<keyword evidence="3" id="KW-1185">Reference proteome</keyword>
<dbReference type="PANTHER" id="PTHR31947:SF36">
    <property type="entry name" value="DNA_RNA-BINDING PROTEIN ALBA-LIKE DOMAIN-CONTAINING PROTEIN"/>
    <property type="match status" value="1"/>
</dbReference>
<dbReference type="InterPro" id="IPR036882">
    <property type="entry name" value="Alba-like_dom_sf"/>
</dbReference>
<evidence type="ECO:0000313" key="2">
    <source>
        <dbReference type="EMBL" id="EFC47105.1"/>
    </source>
</evidence>
<proteinExistence type="predicted"/>
<dbReference type="InterPro" id="IPR002775">
    <property type="entry name" value="DNA/RNA-bd_Alba-like"/>
</dbReference>
<dbReference type="AlphaFoldDB" id="D2V826"/>
<dbReference type="PANTHER" id="PTHR31947">
    <property type="entry name" value="DNA/RNA-BINDING PROTEIN ALBA 3"/>
    <property type="match status" value="1"/>
</dbReference>
<evidence type="ECO:0000313" key="3">
    <source>
        <dbReference type="Proteomes" id="UP000006671"/>
    </source>
</evidence>
<dbReference type="Gene3D" id="3.30.110.20">
    <property type="entry name" value="Alba-like domain"/>
    <property type="match status" value="1"/>
</dbReference>
<dbReference type="GeneID" id="8861282"/>
<dbReference type="OrthoDB" id="1699369at2759"/>
<reference evidence="2 3" key="1">
    <citation type="journal article" date="2010" name="Cell">
        <title>The genome of Naegleria gruberi illuminates early eukaryotic versatility.</title>
        <authorList>
            <person name="Fritz-Laylin L.K."/>
            <person name="Prochnik S.E."/>
            <person name="Ginger M.L."/>
            <person name="Dacks J.B."/>
            <person name="Carpenter M.L."/>
            <person name="Field M.C."/>
            <person name="Kuo A."/>
            <person name="Paredez A."/>
            <person name="Chapman J."/>
            <person name="Pham J."/>
            <person name="Shu S."/>
            <person name="Neupane R."/>
            <person name="Cipriano M."/>
            <person name="Mancuso J."/>
            <person name="Tu H."/>
            <person name="Salamov A."/>
            <person name="Lindquist E."/>
            <person name="Shapiro H."/>
            <person name="Lucas S."/>
            <person name="Grigoriev I.V."/>
            <person name="Cande W.Z."/>
            <person name="Fulton C."/>
            <person name="Rokhsar D.S."/>
            <person name="Dawson S.C."/>
        </authorList>
    </citation>
    <scope>NUCLEOTIDE SEQUENCE [LARGE SCALE GENOMIC DNA]</scope>
    <source>
        <strain evidence="2 3">NEG-M</strain>
    </source>
</reference>
<dbReference type="GO" id="GO:0005634">
    <property type="term" value="C:nucleus"/>
    <property type="evidence" value="ECO:0007669"/>
    <property type="project" value="TreeGrafter"/>
</dbReference>
<dbReference type="InParanoid" id="D2V826"/>
<dbReference type="RefSeq" id="XP_002679849.1">
    <property type="nucleotide sequence ID" value="XM_002679803.1"/>
</dbReference>
<feature type="domain" description="DNA/RNA-binding protein Alba-like" evidence="1">
    <location>
        <begin position="15"/>
        <end position="76"/>
    </location>
</feature>
<dbReference type="EMBL" id="GG738856">
    <property type="protein sequence ID" value="EFC47105.1"/>
    <property type="molecule type" value="Genomic_DNA"/>
</dbReference>
<dbReference type="Pfam" id="PF01918">
    <property type="entry name" value="Alba"/>
    <property type="match status" value="1"/>
</dbReference>
<dbReference type="PIRSF" id="PIRSF030333">
    <property type="entry name" value="UCP030333_Alba"/>
    <property type="match status" value="1"/>
</dbReference>
<sequence length="124" mass="13945">MSTSSNVPQGKQDDNKIQVSATKQSLSFYVYLSKKFLKNNEEIELSGLGSAINTVVSCAEILKNQKLATISKIQTSTVPVSSKNEQSFQKAKIQIYLKKTAGFDAIIQKQEEEQEERKKQKEQK</sequence>
<dbReference type="GO" id="GO:0003723">
    <property type="term" value="F:RNA binding"/>
    <property type="evidence" value="ECO:0007669"/>
    <property type="project" value="TreeGrafter"/>
</dbReference>
<gene>
    <name evidence="2" type="ORF">NAEGRDRAFT_78957</name>
</gene>
<evidence type="ECO:0000259" key="1">
    <source>
        <dbReference type="Pfam" id="PF01918"/>
    </source>
</evidence>